<dbReference type="EMBL" id="UINC01060882">
    <property type="protein sequence ID" value="SVB85860.1"/>
    <property type="molecule type" value="Genomic_DNA"/>
</dbReference>
<feature type="non-terminal residue" evidence="2">
    <location>
        <position position="1"/>
    </location>
</feature>
<evidence type="ECO:0000313" key="2">
    <source>
        <dbReference type="EMBL" id="SVB85860.1"/>
    </source>
</evidence>
<dbReference type="AlphaFoldDB" id="A0A382HEX8"/>
<accession>A0A382HEX8</accession>
<organism evidence="2">
    <name type="scientific">marine metagenome</name>
    <dbReference type="NCBI Taxonomy" id="408172"/>
    <lineage>
        <taxon>unclassified sequences</taxon>
        <taxon>metagenomes</taxon>
        <taxon>ecological metagenomes</taxon>
    </lineage>
</organism>
<feature type="region of interest" description="Disordered" evidence="1">
    <location>
        <begin position="11"/>
        <end position="32"/>
    </location>
</feature>
<evidence type="ECO:0000256" key="1">
    <source>
        <dbReference type="SAM" id="MobiDB-lite"/>
    </source>
</evidence>
<protein>
    <submittedName>
        <fullName evidence="2">Uncharacterized protein</fullName>
    </submittedName>
</protein>
<name>A0A382HEX8_9ZZZZ</name>
<gene>
    <name evidence="2" type="ORF">METZ01_LOCUS238714</name>
</gene>
<reference evidence="2" key="1">
    <citation type="submission" date="2018-05" db="EMBL/GenBank/DDBJ databases">
        <authorList>
            <person name="Lanie J.A."/>
            <person name="Ng W.-L."/>
            <person name="Kazmierczak K.M."/>
            <person name="Andrzejewski T.M."/>
            <person name="Davidsen T.M."/>
            <person name="Wayne K.J."/>
            <person name="Tettelin H."/>
            <person name="Glass J.I."/>
            <person name="Rusch D."/>
            <person name="Podicherti R."/>
            <person name="Tsui H.-C.T."/>
            <person name="Winkler M.E."/>
        </authorList>
    </citation>
    <scope>NUCLEOTIDE SEQUENCE</scope>
</reference>
<proteinExistence type="predicted"/>
<sequence length="32" mass="3637">PNLKVLNLVKSKSHNPHNLKPVNIEQTHADNH</sequence>